<feature type="region of interest" description="Disordered" evidence="6">
    <location>
        <begin position="1034"/>
        <end position="1137"/>
    </location>
</feature>
<dbReference type="InterPro" id="IPR038765">
    <property type="entry name" value="Papain-like_cys_pep_sf"/>
</dbReference>
<evidence type="ECO:0000313" key="9">
    <source>
        <dbReference type="Proteomes" id="UP000298493"/>
    </source>
</evidence>
<dbReference type="PANTHER" id="PTHR46896:SF3">
    <property type="entry name" value="FI06413P-RELATED"/>
    <property type="match status" value="1"/>
</dbReference>
<name>A0A4Z1P7H3_9PEZI</name>
<feature type="domain" description="Ubiquitin-like protease family profile" evidence="7">
    <location>
        <begin position="620"/>
        <end position="918"/>
    </location>
</feature>
<dbReference type="AlphaFoldDB" id="A0A4Z1P7H3"/>
<feature type="region of interest" description="Disordered" evidence="6">
    <location>
        <begin position="1167"/>
        <end position="1220"/>
    </location>
</feature>
<dbReference type="Gene3D" id="3.40.395.10">
    <property type="entry name" value="Adenoviral Proteinase, Chain A"/>
    <property type="match status" value="1"/>
</dbReference>
<keyword evidence="3" id="KW-0645">Protease</keyword>
<accession>A0A4Z1P7H3</accession>
<comment type="caution">
    <text evidence="8">The sequence shown here is derived from an EMBL/GenBank/DDBJ whole genome shotgun (WGS) entry which is preliminary data.</text>
</comment>
<dbReference type="Proteomes" id="UP000298493">
    <property type="component" value="Unassembled WGS sequence"/>
</dbReference>
<keyword evidence="2" id="KW-0597">Phosphoprotein</keyword>
<evidence type="ECO:0000256" key="4">
    <source>
        <dbReference type="ARBA" id="ARBA00022786"/>
    </source>
</evidence>
<feature type="compositionally biased region" description="Basic residues" evidence="6">
    <location>
        <begin position="193"/>
        <end position="213"/>
    </location>
</feature>
<feature type="compositionally biased region" description="Basic residues" evidence="6">
    <location>
        <begin position="343"/>
        <end position="352"/>
    </location>
</feature>
<keyword evidence="4" id="KW-0833">Ubl conjugation pathway</keyword>
<evidence type="ECO:0000256" key="1">
    <source>
        <dbReference type="ARBA" id="ARBA00005234"/>
    </source>
</evidence>
<dbReference type="GO" id="GO:0005737">
    <property type="term" value="C:cytoplasm"/>
    <property type="evidence" value="ECO:0007669"/>
    <property type="project" value="TreeGrafter"/>
</dbReference>
<sequence length="1220" mass="136679">MPTNNYTRAGFTPRNTLFESKRRPPTAHVSTRGALATVTSRGENVKRLAPHIYDFQRPDPKRRKKDHPLPPKEDLSSSDVIDLAQDDDPPPSRAIDKTSRTRKQKPFHIPAAITGVQESRNVNRIVSSSFTSRDVGAPRSKIKPRRGQTQDQPVELDDDSQKSLTQASNEPMDTMTALDNSLVVELERVNSQNKRRPSSTARTSHHFANSKRPRAAMADFVKNSDDELEEMALPLTNGVKKRRHGMAEPIRLRRIFKADDRVSRPNRSAFNQNEEDQNMTDELAEIPENGKRTNVSSKQAGQTLPERETFEIPETPSPPTDDYTCPADIPPTPFGHGKDATTKKGKGAKKKSSKEQREDVYPLESYRDLLNTIGHDQPGLQLEPNDANTCFNLRFRSDGSLNVATIDVAQIRNLSWSSEECRHVRLSGSRDSASTRTRIWDLEFSRQDSAKKFVLQLDKNIKRYPRQAEEMRRMFQSGLSEAKNQPAPDDVADRGVEDAFYERKAHWDRIAPSSIPDQQSTQSRPPKPRTLVSALKASVPDGIQLESREKGLPEIKYETETEVQSASARPKRSTRTIKAPVRSSTPEIERYSATHGLGEPWDEPVVYPGRDKTDRSKKQVAVEFDDLFRLDEGEWFNDSLVEYCLLRYQQQNQMQAKKVYFFSNFFYSKLVAKPGKNIDYEAVRRWVKDDIFSYDFVVVPVCENAHWYLVLICNLTRLKKKLADDEGEVVEEFKAETLEHEVQPDKVSITGVPEDTVNKAEHQTRQADLDNNLNSPSRHPENKVVEDEEAMDLVGTRVGDTKKVSESNDGVHTDTVSGSHTRSTAIPGTKKKAKRHPTVRKYAPDTPAIAILDSMPMGAKHGNTVNALKDFLVAEANAKHDMEIKRESLQGMHITRGIPMQDNFSDCGLFLCRYVRELLKDPEGFTSKLFAGELDNIEWGSWDTNEVRDTIRKELQALAAEQSKQRKAKAEKKRLKRAELNNVPVETAMKASKVPPDTPPDLPTSSPLKACSPMKASSPVGASKTIEAVYTAGGPADLRNLPKSPVRSPDPGLQTSSTLRVSNLSDRVGSEGPRFSARSSPAGDSLYLTQENSIPVYEDDAQSVASEREPQGLMREDGEEVMLHDEQIKEGEVEEPEWRGFDDVEDDDEQEYKNQLLKAASFTGGGEVIKDDHMDVDESDAVSDASQDSPRFSSPATRLCGSQNSQGISALPSVQGIVET</sequence>
<feature type="region of interest" description="Disordered" evidence="6">
    <location>
        <begin position="286"/>
        <end position="360"/>
    </location>
</feature>
<feature type="compositionally biased region" description="Polar residues" evidence="6">
    <location>
        <begin position="162"/>
        <end position="171"/>
    </location>
</feature>
<feature type="compositionally biased region" description="Polar residues" evidence="6">
    <location>
        <begin position="116"/>
        <end position="132"/>
    </location>
</feature>
<feature type="compositionally biased region" description="Polar residues" evidence="6">
    <location>
        <begin position="1"/>
        <end position="18"/>
    </location>
</feature>
<keyword evidence="9" id="KW-1185">Reference proteome</keyword>
<dbReference type="GO" id="GO:0016926">
    <property type="term" value="P:protein desumoylation"/>
    <property type="evidence" value="ECO:0007669"/>
    <property type="project" value="TreeGrafter"/>
</dbReference>
<feature type="compositionally biased region" description="Basic and acidic residues" evidence="6">
    <location>
        <begin position="802"/>
        <end position="812"/>
    </location>
</feature>
<evidence type="ECO:0000256" key="5">
    <source>
        <dbReference type="ARBA" id="ARBA00022801"/>
    </source>
</evidence>
<dbReference type="EMBL" id="SNSC02000007">
    <property type="protein sequence ID" value="TID22759.1"/>
    <property type="molecule type" value="Genomic_DNA"/>
</dbReference>
<feature type="compositionally biased region" description="Basic and acidic residues" evidence="6">
    <location>
        <begin position="1106"/>
        <end position="1137"/>
    </location>
</feature>
<organism evidence="8 9">
    <name type="scientific">Venturia nashicola</name>
    <dbReference type="NCBI Taxonomy" id="86259"/>
    <lineage>
        <taxon>Eukaryota</taxon>
        <taxon>Fungi</taxon>
        <taxon>Dikarya</taxon>
        <taxon>Ascomycota</taxon>
        <taxon>Pezizomycotina</taxon>
        <taxon>Dothideomycetes</taxon>
        <taxon>Pleosporomycetidae</taxon>
        <taxon>Venturiales</taxon>
        <taxon>Venturiaceae</taxon>
        <taxon>Venturia</taxon>
    </lineage>
</organism>
<feature type="region of interest" description="Disordered" evidence="6">
    <location>
        <begin position="507"/>
        <end position="529"/>
    </location>
</feature>
<gene>
    <name evidence="8" type="ORF">E6O75_ATG01933</name>
</gene>
<feature type="compositionally biased region" description="Polar residues" evidence="6">
    <location>
        <begin position="1190"/>
        <end position="1208"/>
    </location>
</feature>
<feature type="compositionally biased region" description="Basic residues" evidence="6">
    <location>
        <begin position="829"/>
        <end position="839"/>
    </location>
</feature>
<comment type="similarity">
    <text evidence="1">Belongs to the peptidase C48 family.</text>
</comment>
<feature type="compositionally biased region" description="Basic residues" evidence="6">
    <location>
        <begin position="965"/>
        <end position="976"/>
    </location>
</feature>
<dbReference type="InterPro" id="IPR003653">
    <property type="entry name" value="Peptidase_C48_C"/>
</dbReference>
<dbReference type="GO" id="GO:0006508">
    <property type="term" value="P:proteolysis"/>
    <property type="evidence" value="ECO:0007669"/>
    <property type="project" value="UniProtKB-KW"/>
</dbReference>
<dbReference type="PROSITE" id="PS50600">
    <property type="entry name" value="ULP_PROTEASE"/>
    <property type="match status" value="1"/>
</dbReference>
<feature type="region of interest" description="Disordered" evidence="6">
    <location>
        <begin position="559"/>
        <end position="585"/>
    </location>
</feature>
<feature type="region of interest" description="Disordered" evidence="6">
    <location>
        <begin position="189"/>
        <end position="213"/>
    </location>
</feature>
<feature type="region of interest" description="Disordered" evidence="6">
    <location>
        <begin position="802"/>
        <end position="840"/>
    </location>
</feature>
<evidence type="ECO:0000256" key="6">
    <source>
        <dbReference type="SAM" id="MobiDB-lite"/>
    </source>
</evidence>
<dbReference type="SUPFAM" id="SSF54001">
    <property type="entry name" value="Cysteine proteinases"/>
    <property type="match status" value="1"/>
</dbReference>
<feature type="compositionally biased region" description="Polar residues" evidence="6">
    <location>
        <begin position="292"/>
        <end position="302"/>
    </location>
</feature>
<evidence type="ECO:0000259" key="7">
    <source>
        <dbReference type="PROSITE" id="PS50600"/>
    </source>
</evidence>
<feature type="region of interest" description="Disordered" evidence="6">
    <location>
        <begin position="963"/>
        <end position="1021"/>
    </location>
</feature>
<feature type="compositionally biased region" description="Polar residues" evidence="6">
    <location>
        <begin position="813"/>
        <end position="826"/>
    </location>
</feature>
<keyword evidence="5" id="KW-0378">Hydrolase</keyword>
<proteinExistence type="inferred from homology"/>
<evidence type="ECO:0000256" key="2">
    <source>
        <dbReference type="ARBA" id="ARBA00022553"/>
    </source>
</evidence>
<dbReference type="GO" id="GO:0005634">
    <property type="term" value="C:nucleus"/>
    <property type="evidence" value="ECO:0007669"/>
    <property type="project" value="TreeGrafter"/>
</dbReference>
<feature type="compositionally biased region" description="Polar residues" evidence="6">
    <location>
        <begin position="1053"/>
        <end position="1065"/>
    </location>
</feature>
<dbReference type="PANTHER" id="PTHR46896">
    <property type="entry name" value="SENTRIN-SPECIFIC PROTEASE"/>
    <property type="match status" value="1"/>
</dbReference>
<feature type="compositionally biased region" description="Polar residues" evidence="6">
    <location>
        <begin position="515"/>
        <end position="524"/>
    </location>
</feature>
<dbReference type="STRING" id="86259.A0A4Z1P7H3"/>
<dbReference type="Pfam" id="PF02902">
    <property type="entry name" value="Peptidase_C48"/>
    <property type="match status" value="1"/>
</dbReference>
<protein>
    <submittedName>
        <fullName evidence="8">Signal recognition particle</fullName>
    </submittedName>
</protein>
<dbReference type="GO" id="GO:0070139">
    <property type="term" value="F:SUMO-specific endopeptidase activity"/>
    <property type="evidence" value="ECO:0007669"/>
    <property type="project" value="TreeGrafter"/>
</dbReference>
<evidence type="ECO:0000256" key="3">
    <source>
        <dbReference type="ARBA" id="ARBA00022670"/>
    </source>
</evidence>
<feature type="region of interest" description="Disordered" evidence="6">
    <location>
        <begin position="1"/>
        <end position="174"/>
    </location>
</feature>
<dbReference type="InterPro" id="IPR051947">
    <property type="entry name" value="Sentrin-specific_protease"/>
</dbReference>
<reference evidence="8 9" key="1">
    <citation type="submission" date="2019-04" db="EMBL/GenBank/DDBJ databases">
        <title>High contiguity whole genome sequence and gene annotation resource for two Venturia nashicola isolates.</title>
        <authorList>
            <person name="Prokchorchik M."/>
            <person name="Won K."/>
            <person name="Lee Y."/>
            <person name="Choi E.D."/>
            <person name="Segonzac C."/>
            <person name="Sohn K.H."/>
        </authorList>
    </citation>
    <scope>NUCLEOTIDE SEQUENCE [LARGE SCALE GENOMIC DNA]</scope>
    <source>
        <strain evidence="8 9">PRI2</strain>
    </source>
</reference>
<evidence type="ECO:0000313" key="8">
    <source>
        <dbReference type="EMBL" id="TID22759.1"/>
    </source>
</evidence>